<evidence type="ECO:0000256" key="7">
    <source>
        <dbReference type="ARBA" id="ARBA00023186"/>
    </source>
</evidence>
<dbReference type="Pfam" id="PF05697">
    <property type="entry name" value="Trigger_N"/>
    <property type="match status" value="1"/>
</dbReference>
<evidence type="ECO:0000256" key="10">
    <source>
        <dbReference type="HAMAP-Rule" id="MF_00303"/>
    </source>
</evidence>
<protein>
    <recommendedName>
        <fullName evidence="4 10">Trigger factor</fullName>
        <shortName evidence="10">TF</shortName>
        <ecNumber evidence="3 10">5.2.1.8</ecNumber>
    </recommendedName>
    <alternativeName>
        <fullName evidence="9 10">PPIase</fullName>
    </alternativeName>
</protein>
<evidence type="ECO:0000256" key="5">
    <source>
        <dbReference type="ARBA" id="ARBA00022490"/>
    </source>
</evidence>
<evidence type="ECO:0000313" key="16">
    <source>
        <dbReference type="Proteomes" id="UP000190027"/>
    </source>
</evidence>
<feature type="domain" description="PPIase FKBP-type" evidence="12">
    <location>
        <begin position="161"/>
        <end position="240"/>
    </location>
</feature>
<keyword evidence="10" id="KW-0131">Cell cycle</keyword>
<comment type="subcellular location">
    <subcellularLocation>
        <location evidence="10">Cytoplasm</location>
    </subcellularLocation>
    <text evidence="10">About half TF is bound to the ribosome near the polypeptide exit tunnel while the other half is free in the cytoplasm.</text>
</comment>
<evidence type="ECO:0000313" key="15">
    <source>
        <dbReference type="EMBL" id="SKA80060.1"/>
    </source>
</evidence>
<comment type="domain">
    <text evidence="10">Consists of 3 domains; the N-terminus binds the ribosome, the middle domain has PPIase activity, while the C-terminus has intrinsic chaperone activity on its own.</text>
</comment>
<dbReference type="InterPro" id="IPR036611">
    <property type="entry name" value="Trigger_fac_ribosome-bd_sf"/>
</dbReference>
<feature type="compositionally biased region" description="Basic residues" evidence="11">
    <location>
        <begin position="459"/>
        <end position="479"/>
    </location>
</feature>
<dbReference type="Gene3D" id="3.30.70.1050">
    <property type="entry name" value="Trigger factor ribosome-binding domain"/>
    <property type="match status" value="1"/>
</dbReference>
<evidence type="ECO:0000256" key="4">
    <source>
        <dbReference type="ARBA" id="ARBA00016902"/>
    </source>
</evidence>
<dbReference type="EC" id="5.2.1.8" evidence="3 10"/>
<gene>
    <name evidence="10" type="primary">tig</name>
    <name evidence="15" type="ORF">SAMN02745704_01296</name>
</gene>
<dbReference type="SUPFAM" id="SSF109998">
    <property type="entry name" value="Triger factor/SurA peptide-binding domain-like"/>
    <property type="match status" value="1"/>
</dbReference>
<dbReference type="GO" id="GO:0005737">
    <property type="term" value="C:cytoplasm"/>
    <property type="evidence" value="ECO:0007669"/>
    <property type="project" value="UniProtKB-SubCell"/>
</dbReference>
<dbReference type="GO" id="GO:0015031">
    <property type="term" value="P:protein transport"/>
    <property type="evidence" value="ECO:0007669"/>
    <property type="project" value="UniProtKB-UniRule"/>
</dbReference>
<feature type="domain" description="Trigger factor ribosome-binding bacterial" evidence="13">
    <location>
        <begin position="1"/>
        <end position="140"/>
    </location>
</feature>
<dbReference type="Proteomes" id="UP000190027">
    <property type="component" value="Unassembled WGS sequence"/>
</dbReference>
<dbReference type="RefSeq" id="WP_078716871.1">
    <property type="nucleotide sequence ID" value="NZ_FUYC01000004.1"/>
</dbReference>
<sequence>MKYEVNELSPVKREITIEVPAEEVNAALGAAIALYKRNHEVRGFRKGKAPASVIEGKFRAQIYGEATTDLINYHINEIMGELGAQPVSRIDVDAEEFVRDEDFQYKISFETAPDIDIPDYAAFEVEKETVEIDEAELTEVEKRILDNAAEVKVLEEVRPGKEGEVVTVSFGAYDAEGKVVDGIKAESFDLSLGQGQALEEFEDLIKTLKPGEMGQKEITFPEDFINTNIAGRTLTMKATVHAVKERVIPEMSDDVAKKAGFENLETMRTAIRESYKGQREQFVKSKAQKELLDKMLAGLDFELPPSMVADRIDRLVADLEQRLDRQGKSLSSTGKSLDELREEYRAQAEESVRAEIFLLAVARKESLEVTPQEIDIAISQMAMQTQQPFHNLKQYYEEQGLIVPLRDRLLADKATDFIFDNAKVTEKAPEAEEKKPAKKPAAKKAAKKSDEEAEGEKKPAKKAPAKKAAAKKPAAKKTTKKADDDGEGEKKPAKKAPAKKTTAKKATKKADEGDEAAKKPAKKPAAKKTAKKPAADEKE</sequence>
<feature type="compositionally biased region" description="Basic and acidic residues" evidence="11">
    <location>
        <begin position="480"/>
        <end position="491"/>
    </location>
</feature>
<feature type="compositionally biased region" description="Basic residues" evidence="11">
    <location>
        <begin position="436"/>
        <end position="446"/>
    </location>
</feature>
<dbReference type="Pfam" id="PF00254">
    <property type="entry name" value="FKBP_C"/>
    <property type="match status" value="1"/>
</dbReference>
<dbReference type="InterPro" id="IPR046357">
    <property type="entry name" value="PPIase_dom_sf"/>
</dbReference>
<keyword evidence="5 10" id="KW-0963">Cytoplasm</keyword>
<dbReference type="STRING" id="1121449.SAMN02745704_01296"/>
<organism evidence="15 16">
    <name type="scientific">Paucidesulfovibrio gracilis DSM 16080</name>
    <dbReference type="NCBI Taxonomy" id="1121449"/>
    <lineage>
        <taxon>Bacteria</taxon>
        <taxon>Pseudomonadati</taxon>
        <taxon>Thermodesulfobacteriota</taxon>
        <taxon>Desulfovibrionia</taxon>
        <taxon>Desulfovibrionales</taxon>
        <taxon>Desulfovibrionaceae</taxon>
        <taxon>Paucidesulfovibrio</taxon>
    </lineage>
</organism>
<evidence type="ECO:0000256" key="9">
    <source>
        <dbReference type="ARBA" id="ARBA00029986"/>
    </source>
</evidence>
<dbReference type="InterPro" id="IPR001179">
    <property type="entry name" value="PPIase_FKBP_dom"/>
</dbReference>
<feature type="compositionally biased region" description="Basic residues" evidence="11">
    <location>
        <begin position="519"/>
        <end position="531"/>
    </location>
</feature>
<dbReference type="Gene3D" id="1.10.3120.10">
    <property type="entry name" value="Trigger factor, C-terminal domain"/>
    <property type="match status" value="1"/>
</dbReference>
<feature type="compositionally biased region" description="Basic and acidic residues" evidence="11">
    <location>
        <begin position="426"/>
        <end position="435"/>
    </location>
</feature>
<feature type="compositionally biased region" description="Basic and acidic residues" evidence="11">
    <location>
        <begin position="447"/>
        <end position="458"/>
    </location>
</feature>
<dbReference type="NCBIfam" id="TIGR00115">
    <property type="entry name" value="tig"/>
    <property type="match status" value="1"/>
</dbReference>
<dbReference type="InterPro" id="IPR027304">
    <property type="entry name" value="Trigger_fact/SurA_dom_sf"/>
</dbReference>
<dbReference type="GO" id="GO:0003755">
    <property type="term" value="F:peptidyl-prolyl cis-trans isomerase activity"/>
    <property type="evidence" value="ECO:0007669"/>
    <property type="project" value="UniProtKB-UniRule"/>
</dbReference>
<dbReference type="GO" id="GO:0006457">
    <property type="term" value="P:protein folding"/>
    <property type="evidence" value="ECO:0007669"/>
    <property type="project" value="UniProtKB-UniRule"/>
</dbReference>
<evidence type="ECO:0000259" key="12">
    <source>
        <dbReference type="Pfam" id="PF00254"/>
    </source>
</evidence>
<evidence type="ECO:0000256" key="3">
    <source>
        <dbReference type="ARBA" id="ARBA00013194"/>
    </source>
</evidence>
<comment type="catalytic activity">
    <reaction evidence="1 10">
        <text>[protein]-peptidylproline (omega=180) = [protein]-peptidylproline (omega=0)</text>
        <dbReference type="Rhea" id="RHEA:16237"/>
        <dbReference type="Rhea" id="RHEA-COMP:10747"/>
        <dbReference type="Rhea" id="RHEA-COMP:10748"/>
        <dbReference type="ChEBI" id="CHEBI:83833"/>
        <dbReference type="ChEBI" id="CHEBI:83834"/>
        <dbReference type="EC" id="5.2.1.8"/>
    </reaction>
</comment>
<dbReference type="SUPFAM" id="SSF54534">
    <property type="entry name" value="FKBP-like"/>
    <property type="match status" value="1"/>
</dbReference>
<keyword evidence="7 10" id="KW-0143">Chaperone</keyword>
<dbReference type="OrthoDB" id="9767721at2"/>
<dbReference type="InterPro" id="IPR005215">
    <property type="entry name" value="Trig_fac"/>
</dbReference>
<reference evidence="15 16" key="1">
    <citation type="submission" date="2017-02" db="EMBL/GenBank/DDBJ databases">
        <authorList>
            <person name="Peterson S.W."/>
        </authorList>
    </citation>
    <scope>NUCLEOTIDE SEQUENCE [LARGE SCALE GENOMIC DNA]</scope>
    <source>
        <strain evidence="15 16">DSM 16080</strain>
    </source>
</reference>
<evidence type="ECO:0000256" key="11">
    <source>
        <dbReference type="SAM" id="MobiDB-lite"/>
    </source>
</evidence>
<comment type="similarity">
    <text evidence="2 10">Belongs to the FKBP-type PPIase family. Tig subfamily.</text>
</comment>
<evidence type="ECO:0000256" key="1">
    <source>
        <dbReference type="ARBA" id="ARBA00000971"/>
    </source>
</evidence>
<dbReference type="Pfam" id="PF05698">
    <property type="entry name" value="Trigger_C"/>
    <property type="match status" value="1"/>
</dbReference>
<keyword evidence="10" id="KW-0132">Cell division</keyword>
<accession>A0A1T4WRR2</accession>
<evidence type="ECO:0000256" key="6">
    <source>
        <dbReference type="ARBA" id="ARBA00023110"/>
    </source>
</evidence>
<comment type="function">
    <text evidence="10">Involved in protein export. Acts as a chaperone by maintaining the newly synthesized protein in an open conformation. Functions as a peptidyl-prolyl cis-trans isomerase.</text>
</comment>
<name>A0A1T4WRR2_9BACT</name>
<dbReference type="SUPFAM" id="SSF102735">
    <property type="entry name" value="Trigger factor ribosome-binding domain"/>
    <property type="match status" value="1"/>
</dbReference>
<proteinExistence type="inferred from homology"/>
<keyword evidence="16" id="KW-1185">Reference proteome</keyword>
<dbReference type="HAMAP" id="MF_00303">
    <property type="entry name" value="Trigger_factor_Tig"/>
    <property type="match status" value="1"/>
</dbReference>
<keyword evidence="8 10" id="KW-0413">Isomerase</keyword>
<evidence type="ECO:0000259" key="14">
    <source>
        <dbReference type="Pfam" id="PF05698"/>
    </source>
</evidence>
<evidence type="ECO:0000259" key="13">
    <source>
        <dbReference type="Pfam" id="PF05697"/>
    </source>
</evidence>
<dbReference type="EMBL" id="FUYC01000004">
    <property type="protein sequence ID" value="SKA80060.1"/>
    <property type="molecule type" value="Genomic_DNA"/>
</dbReference>
<dbReference type="Gene3D" id="3.10.50.40">
    <property type="match status" value="1"/>
</dbReference>
<dbReference type="InterPro" id="IPR008881">
    <property type="entry name" value="Trigger_fac_ribosome-bd_bac"/>
</dbReference>
<dbReference type="InterPro" id="IPR037041">
    <property type="entry name" value="Trigger_fac_C_sf"/>
</dbReference>
<feature type="compositionally biased region" description="Basic residues" evidence="11">
    <location>
        <begin position="492"/>
        <end position="507"/>
    </location>
</feature>
<evidence type="ECO:0000256" key="2">
    <source>
        <dbReference type="ARBA" id="ARBA00005464"/>
    </source>
</evidence>
<keyword evidence="6 10" id="KW-0697">Rotamase</keyword>
<dbReference type="GO" id="GO:0051301">
    <property type="term" value="P:cell division"/>
    <property type="evidence" value="ECO:0007669"/>
    <property type="project" value="UniProtKB-KW"/>
</dbReference>
<feature type="region of interest" description="Disordered" evidence="11">
    <location>
        <begin position="426"/>
        <end position="539"/>
    </location>
</feature>
<feature type="compositionally biased region" description="Basic and acidic residues" evidence="11">
    <location>
        <begin position="508"/>
        <end position="518"/>
    </location>
</feature>
<evidence type="ECO:0000256" key="8">
    <source>
        <dbReference type="ARBA" id="ARBA00023235"/>
    </source>
</evidence>
<dbReference type="InterPro" id="IPR008880">
    <property type="entry name" value="Trigger_fac_C"/>
</dbReference>
<feature type="domain" description="Trigger factor C-terminal" evidence="14">
    <location>
        <begin position="264"/>
        <end position="419"/>
    </location>
</feature>
<dbReference type="AlphaFoldDB" id="A0A1T4WRR2"/>